<dbReference type="AlphaFoldDB" id="A0A1H2RDJ5"/>
<dbReference type="Gene3D" id="3.30.70.1290">
    <property type="entry name" value="Transposase IS200-like"/>
    <property type="match status" value="1"/>
</dbReference>
<dbReference type="GO" id="GO:0006313">
    <property type="term" value="P:DNA transposition"/>
    <property type="evidence" value="ECO:0007669"/>
    <property type="project" value="InterPro"/>
</dbReference>
<dbReference type="InterPro" id="IPR036515">
    <property type="entry name" value="Transposase_17_sf"/>
</dbReference>
<name>A0A1H2RDJ5_9FLAO</name>
<keyword evidence="3" id="KW-1185">Reference proteome</keyword>
<evidence type="ECO:0000313" key="2">
    <source>
        <dbReference type="EMBL" id="SDW16904.1"/>
    </source>
</evidence>
<proteinExistence type="predicted"/>
<dbReference type="NCBIfam" id="NF047646">
    <property type="entry name" value="REP_Tyr_transpos"/>
    <property type="match status" value="1"/>
</dbReference>
<sequence length="191" mass="22923">MFNFKIKRSTKYKATTTEEAYFVTITTVGWVDVFTRLSQKNNIIRALQYCQENKGLEIYGYCIMSSHIHLLCKATNNFILSDVMRDLKRFTSIKIIQTIQEEPESRREWMLEYFRKACEHLKKEQKYKVWQNGYHAEHIYSNKFIRQKLDYIHNNPVKDRIVTLAEDYYFSSARNYASLDNDLKVILLDLF</sequence>
<evidence type="ECO:0000259" key="1">
    <source>
        <dbReference type="SMART" id="SM01321"/>
    </source>
</evidence>
<dbReference type="Proteomes" id="UP000198569">
    <property type="component" value="Unassembled WGS sequence"/>
</dbReference>
<evidence type="ECO:0000313" key="3">
    <source>
        <dbReference type="Proteomes" id="UP000198569"/>
    </source>
</evidence>
<dbReference type="RefSeq" id="WP_245709584.1">
    <property type="nucleotide sequence ID" value="NZ_FNMV01000001.1"/>
</dbReference>
<dbReference type="GO" id="GO:0043565">
    <property type="term" value="F:sequence-specific DNA binding"/>
    <property type="evidence" value="ECO:0007669"/>
    <property type="project" value="TreeGrafter"/>
</dbReference>
<dbReference type="PANTHER" id="PTHR36966:SF1">
    <property type="entry name" value="REP-ASSOCIATED TYROSINE TRANSPOSASE"/>
    <property type="match status" value="1"/>
</dbReference>
<reference evidence="3" key="1">
    <citation type="submission" date="2016-10" db="EMBL/GenBank/DDBJ databases">
        <authorList>
            <person name="Varghese N."/>
            <person name="Submissions S."/>
        </authorList>
    </citation>
    <scope>NUCLEOTIDE SEQUENCE [LARGE SCALE GENOMIC DNA]</scope>
    <source>
        <strain evidence="3">DSM 15718</strain>
    </source>
</reference>
<dbReference type="SUPFAM" id="SSF143422">
    <property type="entry name" value="Transposase IS200-like"/>
    <property type="match status" value="1"/>
</dbReference>
<dbReference type="GO" id="GO:0004803">
    <property type="term" value="F:transposase activity"/>
    <property type="evidence" value="ECO:0007669"/>
    <property type="project" value="InterPro"/>
</dbReference>
<feature type="domain" description="Transposase IS200-like" evidence="1">
    <location>
        <begin position="16"/>
        <end position="155"/>
    </location>
</feature>
<dbReference type="Pfam" id="PF01797">
    <property type="entry name" value="Y1_Tnp"/>
    <property type="match status" value="1"/>
</dbReference>
<dbReference type="InterPro" id="IPR002686">
    <property type="entry name" value="Transposase_17"/>
</dbReference>
<dbReference type="EMBL" id="FNMV01000001">
    <property type="protein sequence ID" value="SDW16904.1"/>
    <property type="molecule type" value="Genomic_DNA"/>
</dbReference>
<gene>
    <name evidence="2" type="ORF">SAMN05444338_101388</name>
</gene>
<protein>
    <submittedName>
        <fullName evidence="2">REP element-mobilizing transposase RayT</fullName>
    </submittedName>
</protein>
<organism evidence="2 3">
    <name type="scientific">Flavobacterium degerlachei</name>
    <dbReference type="NCBI Taxonomy" id="229203"/>
    <lineage>
        <taxon>Bacteria</taxon>
        <taxon>Pseudomonadati</taxon>
        <taxon>Bacteroidota</taxon>
        <taxon>Flavobacteriia</taxon>
        <taxon>Flavobacteriales</taxon>
        <taxon>Flavobacteriaceae</taxon>
        <taxon>Flavobacterium</taxon>
    </lineage>
</organism>
<accession>A0A1H2RDJ5</accession>
<dbReference type="PANTHER" id="PTHR36966">
    <property type="entry name" value="REP-ASSOCIATED TYROSINE TRANSPOSASE"/>
    <property type="match status" value="1"/>
</dbReference>
<dbReference type="InterPro" id="IPR052715">
    <property type="entry name" value="RAYT_transposase"/>
</dbReference>
<dbReference type="SMART" id="SM01321">
    <property type="entry name" value="Y1_Tnp"/>
    <property type="match status" value="1"/>
</dbReference>